<dbReference type="SUPFAM" id="SSF88659">
    <property type="entry name" value="Sigma3 and sigma4 domains of RNA polymerase sigma factors"/>
    <property type="match status" value="1"/>
</dbReference>
<dbReference type="EMBL" id="ACBZ01000101">
    <property type="protein sequence ID" value="EEG49140.1"/>
    <property type="molecule type" value="Genomic_DNA"/>
</dbReference>
<sequence>MDLKRNFYKEFIKEEIDFYLREANFDERERSLFLYRNSKIPLEEVAEKMNCSVSTINRINRTMKTKIIKTAPKYYRGISENWK</sequence>
<dbReference type="eggNOG" id="ENOG502ZPWW">
    <property type="taxonomic scope" value="Bacteria"/>
</dbReference>
<protein>
    <submittedName>
        <fullName evidence="1">Uncharacterized protein</fullName>
    </submittedName>
</protein>
<dbReference type="HOGENOM" id="CLU_2535871_0_0_9"/>
<accession>C0CM70</accession>
<organism evidence="1 2">
    <name type="scientific">Blautia hydrogenotrophica (strain DSM 10507 / JCM 14656 / S5a33)</name>
    <name type="common">Ruminococcus hydrogenotrophicus</name>
    <dbReference type="NCBI Taxonomy" id="476272"/>
    <lineage>
        <taxon>Bacteria</taxon>
        <taxon>Bacillati</taxon>
        <taxon>Bacillota</taxon>
        <taxon>Clostridia</taxon>
        <taxon>Lachnospirales</taxon>
        <taxon>Lachnospiraceae</taxon>
        <taxon>Blautia</taxon>
    </lineage>
</organism>
<reference evidence="1 2" key="2">
    <citation type="submission" date="2009-02" db="EMBL/GenBank/DDBJ databases">
        <title>Draft genome sequence of Blautia hydrogenotrophica DSM 10507 (Ruminococcus hydrogenotrophicus DSM 10507).</title>
        <authorList>
            <person name="Sudarsanam P."/>
            <person name="Ley R."/>
            <person name="Guruge J."/>
            <person name="Turnbaugh P.J."/>
            <person name="Mahowald M."/>
            <person name="Liep D."/>
            <person name="Gordon J."/>
        </authorList>
    </citation>
    <scope>NUCLEOTIDE SEQUENCE [LARGE SCALE GENOMIC DNA]</scope>
    <source>
        <strain evidence="2">DSM 10507 / JCM 14656 / S5a33</strain>
    </source>
</reference>
<dbReference type="GeneID" id="86822315"/>
<gene>
    <name evidence="1" type="ORF">RUMHYD_01951</name>
</gene>
<dbReference type="AlphaFoldDB" id="C0CM70"/>
<evidence type="ECO:0000313" key="1">
    <source>
        <dbReference type="EMBL" id="EEG49140.1"/>
    </source>
</evidence>
<comment type="caution">
    <text evidence="1">The sequence shown here is derived from an EMBL/GenBank/DDBJ whole genome shotgun (WGS) entry which is preliminary data.</text>
</comment>
<dbReference type="RefSeq" id="WP_005948869.1">
    <property type="nucleotide sequence ID" value="NZ_CP136423.1"/>
</dbReference>
<reference evidence="1 2" key="1">
    <citation type="submission" date="2009-01" db="EMBL/GenBank/DDBJ databases">
        <authorList>
            <person name="Fulton L."/>
            <person name="Clifton S."/>
            <person name="Fulton B."/>
            <person name="Xu J."/>
            <person name="Minx P."/>
            <person name="Pepin K.H."/>
            <person name="Johnson M."/>
            <person name="Bhonagiri V."/>
            <person name="Nash W.E."/>
            <person name="Mardis E.R."/>
            <person name="Wilson R.K."/>
        </authorList>
    </citation>
    <scope>NUCLEOTIDE SEQUENCE [LARGE SCALE GENOMIC DNA]</scope>
    <source>
        <strain evidence="2">DSM 10507 / JCM 14656 / S5a33</strain>
    </source>
</reference>
<name>C0CM70_BLAHS</name>
<dbReference type="InterPro" id="IPR013324">
    <property type="entry name" value="RNA_pol_sigma_r3/r4-like"/>
</dbReference>
<dbReference type="PATRIC" id="fig|476272.21.peg.1990"/>
<keyword evidence="2" id="KW-1185">Reference proteome</keyword>
<evidence type="ECO:0000313" key="2">
    <source>
        <dbReference type="Proteomes" id="UP000003100"/>
    </source>
</evidence>
<dbReference type="Proteomes" id="UP000003100">
    <property type="component" value="Unassembled WGS sequence"/>
</dbReference>
<proteinExistence type="predicted"/>